<dbReference type="GO" id="GO:0043565">
    <property type="term" value="F:sequence-specific DNA binding"/>
    <property type="evidence" value="ECO:0007669"/>
    <property type="project" value="InterPro"/>
</dbReference>
<feature type="region of interest" description="Disordered" evidence="6">
    <location>
        <begin position="163"/>
        <end position="186"/>
    </location>
</feature>
<dbReference type="EMBL" id="JXTC01000514">
    <property type="protein sequence ID" value="PON48595.1"/>
    <property type="molecule type" value="Genomic_DNA"/>
</dbReference>
<keyword evidence="4" id="KW-0804">Transcription</keyword>
<dbReference type="GO" id="GO:0003700">
    <property type="term" value="F:DNA-binding transcription factor activity"/>
    <property type="evidence" value="ECO:0007669"/>
    <property type="project" value="InterPro"/>
</dbReference>
<evidence type="ECO:0000259" key="7">
    <source>
        <dbReference type="PROSITE" id="PS50811"/>
    </source>
</evidence>
<organism evidence="8 9">
    <name type="scientific">Trema orientale</name>
    <name type="common">Charcoal tree</name>
    <name type="synonym">Celtis orientalis</name>
    <dbReference type="NCBI Taxonomy" id="63057"/>
    <lineage>
        <taxon>Eukaryota</taxon>
        <taxon>Viridiplantae</taxon>
        <taxon>Streptophyta</taxon>
        <taxon>Embryophyta</taxon>
        <taxon>Tracheophyta</taxon>
        <taxon>Spermatophyta</taxon>
        <taxon>Magnoliopsida</taxon>
        <taxon>eudicotyledons</taxon>
        <taxon>Gunneridae</taxon>
        <taxon>Pentapetalae</taxon>
        <taxon>rosids</taxon>
        <taxon>fabids</taxon>
        <taxon>Rosales</taxon>
        <taxon>Cannabaceae</taxon>
        <taxon>Trema</taxon>
    </lineage>
</organism>
<evidence type="ECO:0000256" key="3">
    <source>
        <dbReference type="ARBA" id="ARBA00023125"/>
    </source>
</evidence>
<keyword evidence="9" id="KW-1185">Reference proteome</keyword>
<feature type="region of interest" description="Disordered" evidence="6">
    <location>
        <begin position="1"/>
        <end position="21"/>
    </location>
</feature>
<dbReference type="PANTHER" id="PTHR31282">
    <property type="entry name" value="WRKY TRANSCRIPTION FACTOR 21-RELATED"/>
    <property type="match status" value="1"/>
</dbReference>
<proteinExistence type="predicted"/>
<evidence type="ECO:0000313" key="9">
    <source>
        <dbReference type="Proteomes" id="UP000237000"/>
    </source>
</evidence>
<dbReference type="InterPro" id="IPR044810">
    <property type="entry name" value="WRKY_plant"/>
</dbReference>
<comment type="caution">
    <text evidence="8">The sequence shown here is derived from an EMBL/GenBank/DDBJ whole genome shotgun (WGS) entry which is preliminary data.</text>
</comment>
<evidence type="ECO:0000256" key="6">
    <source>
        <dbReference type="SAM" id="MobiDB-lite"/>
    </source>
</evidence>
<dbReference type="InParanoid" id="A0A2P5BIH6"/>
<feature type="region of interest" description="Disordered" evidence="6">
    <location>
        <begin position="361"/>
        <end position="381"/>
    </location>
</feature>
<dbReference type="FunCoup" id="A0A2P5BIH6">
    <property type="interactions" value="4"/>
</dbReference>
<dbReference type="SMART" id="SM00774">
    <property type="entry name" value="WRKY"/>
    <property type="match status" value="1"/>
</dbReference>
<accession>A0A2P5BIH6</accession>
<reference evidence="9" key="1">
    <citation type="submission" date="2016-06" db="EMBL/GenBank/DDBJ databases">
        <title>Parallel loss of symbiosis genes in relatives of nitrogen-fixing non-legume Parasponia.</title>
        <authorList>
            <person name="Van Velzen R."/>
            <person name="Holmer R."/>
            <person name="Bu F."/>
            <person name="Rutten L."/>
            <person name="Van Zeijl A."/>
            <person name="Liu W."/>
            <person name="Santuari L."/>
            <person name="Cao Q."/>
            <person name="Sharma T."/>
            <person name="Shen D."/>
            <person name="Roswanjaya Y."/>
            <person name="Wardhani T."/>
            <person name="Kalhor M.S."/>
            <person name="Jansen J."/>
            <person name="Van den Hoogen J."/>
            <person name="Gungor B."/>
            <person name="Hartog M."/>
            <person name="Hontelez J."/>
            <person name="Verver J."/>
            <person name="Yang W.-C."/>
            <person name="Schijlen E."/>
            <person name="Repin R."/>
            <person name="Schilthuizen M."/>
            <person name="Schranz E."/>
            <person name="Heidstra R."/>
            <person name="Miyata K."/>
            <person name="Fedorova E."/>
            <person name="Kohlen W."/>
            <person name="Bisseling T."/>
            <person name="Smit S."/>
            <person name="Geurts R."/>
        </authorList>
    </citation>
    <scope>NUCLEOTIDE SEQUENCE [LARGE SCALE GENOMIC DNA]</scope>
    <source>
        <strain evidence="9">cv. RG33-2</strain>
    </source>
</reference>
<dbReference type="Pfam" id="PF03106">
    <property type="entry name" value="WRKY"/>
    <property type="match status" value="1"/>
</dbReference>
<feature type="compositionally biased region" description="Low complexity" evidence="6">
    <location>
        <begin position="164"/>
        <end position="176"/>
    </location>
</feature>
<evidence type="ECO:0000256" key="5">
    <source>
        <dbReference type="ARBA" id="ARBA00023242"/>
    </source>
</evidence>
<keyword evidence="3" id="KW-0238">DNA-binding</keyword>
<dbReference type="Gene3D" id="2.20.25.80">
    <property type="entry name" value="WRKY domain"/>
    <property type="match status" value="1"/>
</dbReference>
<dbReference type="InterPro" id="IPR003657">
    <property type="entry name" value="WRKY_dom"/>
</dbReference>
<keyword evidence="2" id="KW-0805">Transcription regulation</keyword>
<dbReference type="PROSITE" id="PS50811">
    <property type="entry name" value="WRKY"/>
    <property type="match status" value="1"/>
</dbReference>
<feature type="compositionally biased region" description="Basic and acidic residues" evidence="6">
    <location>
        <begin position="368"/>
        <end position="381"/>
    </location>
</feature>
<protein>
    <submittedName>
        <fullName evidence="8">WRKY domain containing protein</fullName>
    </submittedName>
</protein>
<name>A0A2P5BIH6_TREOI</name>
<comment type="subcellular location">
    <subcellularLocation>
        <location evidence="1">Nucleus</location>
    </subcellularLocation>
</comment>
<evidence type="ECO:0000256" key="4">
    <source>
        <dbReference type="ARBA" id="ARBA00023163"/>
    </source>
</evidence>
<keyword evidence="5" id="KW-0539">Nucleus</keyword>
<evidence type="ECO:0000256" key="2">
    <source>
        <dbReference type="ARBA" id="ARBA00023015"/>
    </source>
</evidence>
<feature type="domain" description="WRKY" evidence="7">
    <location>
        <begin position="205"/>
        <end position="267"/>
    </location>
</feature>
<evidence type="ECO:0000256" key="1">
    <source>
        <dbReference type="ARBA" id="ARBA00004123"/>
    </source>
</evidence>
<dbReference type="Proteomes" id="UP000237000">
    <property type="component" value="Unassembled WGS sequence"/>
</dbReference>
<dbReference type="OrthoDB" id="684963at2759"/>
<dbReference type="GO" id="GO:0005634">
    <property type="term" value="C:nucleus"/>
    <property type="evidence" value="ECO:0007669"/>
    <property type="project" value="UniProtKB-SubCell"/>
</dbReference>
<sequence>MLKSKTTNLNHKRKLHPDTMEEHNKNVVSLILHGCTIAKALESNLESWANQSNVLANYCDEIAKVFGSAKQRLRGHDHQGMLDDHDQPRELPQQAHNNIDHASFQEWLIRSSVCSFTQAMDINNTSTHPQALLLGAETRDLSGHIRTTSAHENRNMGRIEFLGSSASSAPSSSSSQRPRRRKDDHEIRIVNMAAPQIGNTDIPPEDNYTWRKYGQKEIMGSKYPRGYYRCTHQKLYNCPAKKQVQRLDDDPFTFQVMYRGNHTCHMSATAPTSSLPLQPAIMSQEMSQNMAAEPLTSSTITSSVPIGRWLSMEFSPAGAGGSSSHGGGAGTSASTKEIVEYPVLDMADVMFNSGSSSSNSMDFLFPSMEDKPRDSGNKKNA</sequence>
<evidence type="ECO:0000313" key="8">
    <source>
        <dbReference type="EMBL" id="PON48595.1"/>
    </source>
</evidence>
<dbReference type="InterPro" id="IPR036576">
    <property type="entry name" value="WRKY_dom_sf"/>
</dbReference>
<gene>
    <name evidence="8" type="primary">TorWRKY19</name>
    <name evidence="8" type="ORF">TorRG33x02_319730</name>
</gene>
<dbReference type="AlphaFoldDB" id="A0A2P5BIH6"/>
<dbReference type="SUPFAM" id="SSF118290">
    <property type="entry name" value="WRKY DNA-binding domain"/>
    <property type="match status" value="1"/>
</dbReference>